<evidence type="ECO:0000313" key="8">
    <source>
        <dbReference type="Proteomes" id="UP000011724"/>
    </source>
</evidence>
<dbReference type="GO" id="GO:0009088">
    <property type="term" value="P:threonine biosynthetic process"/>
    <property type="evidence" value="ECO:0007669"/>
    <property type="project" value="UniProtKB-UniRule"/>
</dbReference>
<dbReference type="eggNOG" id="COG0498">
    <property type="taxonomic scope" value="Bacteria"/>
</dbReference>
<evidence type="ECO:0000256" key="3">
    <source>
        <dbReference type="ARBA" id="ARBA00022898"/>
    </source>
</evidence>
<dbReference type="AlphaFoldDB" id="M1WV22"/>
<evidence type="ECO:0000259" key="6">
    <source>
        <dbReference type="Pfam" id="PF00291"/>
    </source>
</evidence>
<dbReference type="CDD" id="cd01563">
    <property type="entry name" value="Thr-synth_1"/>
    <property type="match status" value="1"/>
</dbReference>
<reference evidence="7 8" key="1">
    <citation type="journal article" date="2013" name="PLoS ONE">
        <title>The first genomic and proteomic characterization of a deep-sea sulfate reducer: insights into the piezophilic lifestyle of Desulfovibrio piezophilus.</title>
        <authorList>
            <person name="Pradel N."/>
            <person name="Ji B."/>
            <person name="Gimenez G."/>
            <person name="Talla E."/>
            <person name="Lenoble P."/>
            <person name="Garel M."/>
            <person name="Tamburini C."/>
            <person name="Fourquet P."/>
            <person name="Lebrun R."/>
            <person name="Bertin P."/>
            <person name="Denis Y."/>
            <person name="Pophillat M."/>
            <person name="Barbe V."/>
            <person name="Ollivier B."/>
            <person name="Dolla A."/>
        </authorList>
    </citation>
    <scope>NUCLEOTIDE SEQUENCE [LARGE SCALE GENOMIC DNA]</scope>
    <source>
        <strain evidence="8">DSM 10523 / SB164P1</strain>
    </source>
</reference>
<dbReference type="PATRIC" id="fig|879567.3.peg.901"/>
<dbReference type="EC" id="4.2.3.1" evidence="4"/>
<dbReference type="HOGENOM" id="CLU_028142_0_1_7"/>
<dbReference type="InterPro" id="IPR004450">
    <property type="entry name" value="Thr_synthase-like"/>
</dbReference>
<accession>M1WV22</accession>
<dbReference type="NCBIfam" id="TIGR00260">
    <property type="entry name" value="thrC"/>
    <property type="match status" value="1"/>
</dbReference>
<evidence type="ECO:0000313" key="7">
    <source>
        <dbReference type="EMBL" id="CCH48113.1"/>
    </source>
</evidence>
<keyword evidence="7" id="KW-0456">Lyase</keyword>
<comment type="cofactor">
    <cofactor evidence="1 5">
        <name>pyridoxal 5'-phosphate</name>
        <dbReference type="ChEBI" id="CHEBI:597326"/>
    </cofactor>
</comment>
<comment type="similarity">
    <text evidence="2">Belongs to the threonine synthase family.</text>
</comment>
<feature type="modified residue" description="N6-(pyridoxal phosphate)lysine" evidence="5">
    <location>
        <position position="171"/>
    </location>
</feature>
<organism evidence="7 8">
    <name type="scientific">Pseudodesulfovibrio piezophilus (strain DSM 21447 / JCM 15486 / C1TLV30)</name>
    <name type="common">Desulfovibrio piezophilus</name>
    <dbReference type="NCBI Taxonomy" id="1322246"/>
    <lineage>
        <taxon>Bacteria</taxon>
        <taxon>Pseudomonadati</taxon>
        <taxon>Thermodesulfobacteriota</taxon>
        <taxon>Desulfovibrionia</taxon>
        <taxon>Desulfovibrionales</taxon>
        <taxon>Desulfovibrionaceae</taxon>
    </lineage>
</organism>
<dbReference type="Proteomes" id="UP000011724">
    <property type="component" value="Chromosome"/>
</dbReference>
<keyword evidence="3 5" id="KW-0663">Pyridoxal phosphate</keyword>
<name>M1WV22_PSEP2</name>
<dbReference type="PANTHER" id="PTHR42690:SF1">
    <property type="entry name" value="THREONINE SYNTHASE-LIKE 2"/>
    <property type="match status" value="1"/>
</dbReference>
<feature type="domain" description="Tryptophan synthase beta chain-like PALP" evidence="6">
    <location>
        <begin position="135"/>
        <end position="446"/>
    </location>
</feature>
<reference evidence="8" key="2">
    <citation type="journal article" date="2013" name="Stand. Genomic Sci.">
        <title>Complete genome sequence of Desulfocapsa sulfexigens, a marine deltaproteobacterium specialized in disproportionating inorganic sulfur compounds.</title>
        <authorList>
            <person name="Finster K.W."/>
            <person name="Kjeldsen K.U."/>
            <person name="Kube M."/>
            <person name="Reinhardt R."/>
            <person name="Mussmann M."/>
            <person name="Amann R."/>
            <person name="Schreiber L."/>
        </authorList>
    </citation>
    <scope>NUCLEOTIDE SEQUENCE [LARGE SCALE GENOMIC DNA]</scope>
    <source>
        <strain evidence="8">DSM 10523 / SB164P1</strain>
    </source>
</reference>
<dbReference type="STRING" id="1322246.BN4_10876"/>
<proteinExistence type="inferred from homology"/>
<dbReference type="Gene3D" id="3.40.50.1100">
    <property type="match status" value="2"/>
</dbReference>
<dbReference type="GO" id="GO:0004795">
    <property type="term" value="F:threonine synthase activity"/>
    <property type="evidence" value="ECO:0007669"/>
    <property type="project" value="UniProtKB-UniRule"/>
</dbReference>
<evidence type="ECO:0000256" key="5">
    <source>
        <dbReference type="PIRSR" id="PIRSR604450-51"/>
    </source>
</evidence>
<dbReference type="EMBL" id="FO203427">
    <property type="protein sequence ID" value="CCH48113.1"/>
    <property type="molecule type" value="Genomic_DNA"/>
</dbReference>
<dbReference type="PANTHER" id="PTHR42690">
    <property type="entry name" value="THREONINE SYNTHASE FAMILY MEMBER"/>
    <property type="match status" value="1"/>
</dbReference>
<evidence type="ECO:0000256" key="1">
    <source>
        <dbReference type="ARBA" id="ARBA00001933"/>
    </source>
</evidence>
<dbReference type="SUPFAM" id="SSF53686">
    <property type="entry name" value="Tryptophan synthase beta subunit-like PLP-dependent enzymes"/>
    <property type="match status" value="1"/>
</dbReference>
<dbReference type="InterPro" id="IPR051166">
    <property type="entry name" value="Threonine_Synthase"/>
</dbReference>
<dbReference type="InterPro" id="IPR001926">
    <property type="entry name" value="TrpB-like_PALP"/>
</dbReference>
<dbReference type="Pfam" id="PF00291">
    <property type="entry name" value="PALP"/>
    <property type="match status" value="1"/>
</dbReference>
<sequence>MLSQVSLPLLTCTSRSFKRTCEARLQHFIGKNLHSYLGTKMTADLFPSYRGDMEYFCLGCGKRFPTDELYYTCPDCGGVFLLENLAFDELKKTSGEEWRAIFDARAASKKTALRGIFRFYELMAPVIDEEDIVYLGEGNTPIIESSPTLRECTGIRTAYKNDGQNPSASFKDRGMACGFSYLRALIRKHGWDQILTVCASTGDTSAAAALYASYVGDAIQSVVILPHGKVTPAQLAQPLGSGAVVLEVPGVFDDCMKVVEHLADNYRVALLNSKNAWRILGQESYAFECAQWFDWDLKDKCIFVPIGNAGNVTAIMAGFLKLHDLGIITDLPRIFGVQSHHADPVYRYYAVDNPDERHYAPVTVTPSVAQAAMIGNPVSFPRVKYFAEKFEHIGGKDSFQIIQVTEQQIMDSMIQANRNGHIACTQGGETFAGAKRALGLGLLSEKELCILDSTAHQLKFVDFQNMYFDNTFPPEFEVSPDTSLANRPELVISPEEKATLSADEYTRTTADTIVAKLGLKKK</sequence>
<evidence type="ECO:0000256" key="2">
    <source>
        <dbReference type="ARBA" id="ARBA00005517"/>
    </source>
</evidence>
<evidence type="ECO:0000256" key="4">
    <source>
        <dbReference type="NCBIfam" id="TIGR00260"/>
    </source>
</evidence>
<gene>
    <name evidence="7" type="ordered locus">BN4_10876</name>
</gene>
<dbReference type="InterPro" id="IPR036052">
    <property type="entry name" value="TrpB-like_PALP_sf"/>
</dbReference>
<keyword evidence="8" id="KW-1185">Reference proteome</keyword>
<dbReference type="KEGG" id="dpi:BN4_10876"/>
<protein>
    <recommendedName>
        <fullName evidence="4">Threonine synthase</fullName>
        <ecNumber evidence="4">4.2.3.1</ecNumber>
    </recommendedName>
</protein>